<evidence type="ECO:0000313" key="2">
    <source>
        <dbReference type="EMBL" id="AOT58080.1"/>
    </source>
</evidence>
<dbReference type="STRING" id="285473.A4G23_00883"/>
<reference evidence="2 3" key="1">
    <citation type="submission" date="2016-09" db="EMBL/GenBank/DDBJ databases">
        <title>Streptomyces rubrolavendulae MJM4426 Genome sequencing and assembly.</title>
        <authorList>
            <person name="Kim J.-G."/>
        </authorList>
    </citation>
    <scope>NUCLEOTIDE SEQUENCE [LARGE SCALE GENOMIC DNA]</scope>
    <source>
        <strain evidence="2 3">MJM4426</strain>
    </source>
</reference>
<dbReference type="EMBL" id="CP017316">
    <property type="protein sequence ID" value="AOT58080.1"/>
    <property type="molecule type" value="Genomic_DNA"/>
</dbReference>
<feature type="region of interest" description="Disordered" evidence="1">
    <location>
        <begin position="42"/>
        <end position="67"/>
    </location>
</feature>
<dbReference type="KEGG" id="srn:A4G23_00883"/>
<dbReference type="AlphaFoldDB" id="A0A1D8FY17"/>
<proteinExistence type="predicted"/>
<organism evidence="2 3">
    <name type="scientific">Streptomyces rubrolavendulae</name>
    <dbReference type="NCBI Taxonomy" id="285473"/>
    <lineage>
        <taxon>Bacteria</taxon>
        <taxon>Bacillati</taxon>
        <taxon>Actinomycetota</taxon>
        <taxon>Actinomycetes</taxon>
        <taxon>Kitasatosporales</taxon>
        <taxon>Streptomycetaceae</taxon>
        <taxon>Streptomyces</taxon>
    </lineage>
</organism>
<dbReference type="PATRIC" id="fig|285473.5.peg.926"/>
<sequence length="202" mass="20204">MQPSDLPDLAHTHARPTHWLATAAAMAGVIALAGLLQPGSATATNPAAGARQAPAPGAPAPGAPAPDAATAAYPLDCAGVPTAVPRTASGDLDGDGRPETVAAAHCRAGSGTPPYGLYVLTGARSDADGGADTTKGARVVATLVDPADALSIGDLAIRDGVVTATVLGYTSPDVPRCCPDTHETVEWRWTGGRFLRTPATDR</sequence>
<evidence type="ECO:0000313" key="3">
    <source>
        <dbReference type="Proteomes" id="UP000095349"/>
    </source>
</evidence>
<gene>
    <name evidence="2" type="ORF">A4G23_00883</name>
</gene>
<evidence type="ECO:0008006" key="4">
    <source>
        <dbReference type="Google" id="ProtNLM"/>
    </source>
</evidence>
<evidence type="ECO:0000256" key="1">
    <source>
        <dbReference type="SAM" id="MobiDB-lite"/>
    </source>
</evidence>
<dbReference type="GeneID" id="33063256"/>
<protein>
    <recommendedName>
        <fullName evidence="4">Secreted protein</fullName>
    </recommendedName>
</protein>
<feature type="compositionally biased region" description="Low complexity" evidence="1">
    <location>
        <begin position="42"/>
        <end position="55"/>
    </location>
</feature>
<dbReference type="RefSeq" id="WP_069975699.1">
    <property type="nucleotide sequence ID" value="NZ_CP017316.1"/>
</dbReference>
<dbReference type="OrthoDB" id="4350218at2"/>
<dbReference type="Proteomes" id="UP000095349">
    <property type="component" value="Chromosome"/>
</dbReference>
<keyword evidence="3" id="KW-1185">Reference proteome</keyword>
<name>A0A1D8FY17_9ACTN</name>
<accession>A0A1D8FY17</accession>